<feature type="compositionally biased region" description="Acidic residues" evidence="11">
    <location>
        <begin position="936"/>
        <end position="952"/>
    </location>
</feature>
<dbReference type="Gene3D" id="2.30.29.30">
    <property type="entry name" value="Pleckstrin-homology domain (PH domain)/Phosphotyrosine-binding domain (PTB)"/>
    <property type="match status" value="1"/>
</dbReference>
<dbReference type="SMART" id="SM01287">
    <property type="entry name" value="Rtt106"/>
    <property type="match status" value="1"/>
</dbReference>
<dbReference type="Gene3D" id="3.90.230.10">
    <property type="entry name" value="Creatinase/methionine aminopeptidase superfamily"/>
    <property type="match status" value="1"/>
</dbReference>
<dbReference type="Pfam" id="PF24824">
    <property type="entry name" value="PH_SPT16"/>
    <property type="match status" value="1"/>
</dbReference>
<gene>
    <name evidence="13" type="ORF">WJX81_007241</name>
</gene>
<comment type="function">
    <text evidence="10">Component of the FACT complex, a general chromatin factor that acts to reorganize nucleosomes. The FACT complex is involved in multiple processes that require DNA as a template such as mRNA elongation, DNA replication and DNA repair. During transcription elongation the FACT complex acts as a histone chaperone that both destabilizes and restores nucleosomal structure. It facilitates the passage of RNA polymerase II and transcription by promoting the dissociation of one histone H2A-H2B dimer from the nucleosome, then subsequently promotes the reestablishment of the nucleosome following the passage of RNA polymerase II.</text>
</comment>
<feature type="domain" description="J" evidence="12">
    <location>
        <begin position="1791"/>
        <end position="1856"/>
    </location>
</feature>
<keyword evidence="7 10" id="KW-0804">Transcription</keyword>
<dbReference type="GO" id="GO:0031491">
    <property type="term" value="F:nucleosome binding"/>
    <property type="evidence" value="ECO:0007669"/>
    <property type="project" value="TreeGrafter"/>
</dbReference>
<keyword evidence="6" id="KW-0175">Coiled coil</keyword>
<comment type="subcellular location">
    <subcellularLocation>
        <location evidence="10">Nucleus</location>
    </subcellularLocation>
    <subcellularLocation>
        <location evidence="10">Chromosome</location>
    </subcellularLocation>
</comment>
<evidence type="ECO:0000256" key="10">
    <source>
        <dbReference type="RuleBase" id="RU367052"/>
    </source>
</evidence>
<evidence type="ECO:0000313" key="14">
    <source>
        <dbReference type="Proteomes" id="UP001445335"/>
    </source>
</evidence>
<comment type="similarity">
    <text evidence="1 10">Belongs to the peptidase M24 family. SPT16 subfamily.</text>
</comment>
<dbReference type="InterPro" id="IPR013719">
    <property type="entry name" value="RTT106/SPT16-like_middle_dom"/>
</dbReference>
<keyword evidence="2 10" id="KW-0158">Chromosome</keyword>
<evidence type="ECO:0000256" key="8">
    <source>
        <dbReference type="ARBA" id="ARBA00023204"/>
    </source>
</evidence>
<dbReference type="InterPro" id="IPR036005">
    <property type="entry name" value="Creatinase/aminopeptidase-like"/>
</dbReference>
<dbReference type="GO" id="GO:0006368">
    <property type="term" value="P:transcription elongation by RNA polymerase II"/>
    <property type="evidence" value="ECO:0007669"/>
    <property type="project" value="TreeGrafter"/>
</dbReference>
<evidence type="ECO:0000256" key="2">
    <source>
        <dbReference type="ARBA" id="ARBA00022454"/>
    </source>
</evidence>
<feature type="compositionally biased region" description="Acidic residues" evidence="11">
    <location>
        <begin position="978"/>
        <end position="1009"/>
    </location>
</feature>
<dbReference type="EMBL" id="JALJOU010000074">
    <property type="protein sequence ID" value="KAK9825435.1"/>
    <property type="molecule type" value="Genomic_DNA"/>
</dbReference>
<keyword evidence="14" id="KW-1185">Reference proteome</keyword>
<dbReference type="InterPro" id="IPR056595">
    <property type="entry name" value="Fact-SPT16_PH"/>
</dbReference>
<dbReference type="SUPFAM" id="SSF46565">
    <property type="entry name" value="Chaperone J-domain"/>
    <property type="match status" value="1"/>
</dbReference>
<dbReference type="InterPro" id="IPR001623">
    <property type="entry name" value="DnaJ_domain"/>
</dbReference>
<evidence type="ECO:0000256" key="5">
    <source>
        <dbReference type="ARBA" id="ARBA00023015"/>
    </source>
</evidence>
<dbReference type="Pfam" id="PF08644">
    <property type="entry name" value="SPT16"/>
    <property type="match status" value="1"/>
</dbReference>
<dbReference type="GO" id="GO:0006260">
    <property type="term" value="P:DNA replication"/>
    <property type="evidence" value="ECO:0007669"/>
    <property type="project" value="UniProtKB-KW"/>
</dbReference>
<dbReference type="SUPFAM" id="SSF55920">
    <property type="entry name" value="Creatinase/aminopeptidase"/>
    <property type="match status" value="1"/>
</dbReference>
<dbReference type="PROSITE" id="PS50076">
    <property type="entry name" value="DNAJ_2"/>
    <property type="match status" value="1"/>
</dbReference>
<keyword evidence="9 10" id="KW-0539">Nucleus</keyword>
<dbReference type="InterPro" id="IPR040258">
    <property type="entry name" value="Spt16"/>
</dbReference>
<dbReference type="Gene3D" id="2.30.29.210">
    <property type="entry name" value="FACT complex subunit Spt16p/Cdc68p"/>
    <property type="match status" value="1"/>
</dbReference>
<evidence type="ECO:0000313" key="13">
    <source>
        <dbReference type="EMBL" id="KAK9825435.1"/>
    </source>
</evidence>
<dbReference type="PANTHER" id="PTHR13980:SF15">
    <property type="entry name" value="FACT COMPLEX SUBUNIT SPT16"/>
    <property type="match status" value="1"/>
</dbReference>
<dbReference type="Proteomes" id="UP001445335">
    <property type="component" value="Unassembled WGS sequence"/>
</dbReference>
<evidence type="ECO:0000256" key="3">
    <source>
        <dbReference type="ARBA" id="ARBA00022705"/>
    </source>
</evidence>
<dbReference type="FunFam" id="3.90.230.10:FF:000005">
    <property type="entry name" value="FACT complex subunit spt16"/>
    <property type="match status" value="1"/>
</dbReference>
<evidence type="ECO:0000256" key="11">
    <source>
        <dbReference type="SAM" id="MobiDB-lite"/>
    </source>
</evidence>
<dbReference type="GO" id="GO:0035101">
    <property type="term" value="C:FACT complex"/>
    <property type="evidence" value="ECO:0007669"/>
    <property type="project" value="UniProtKB-UniRule"/>
</dbReference>
<dbReference type="Gene3D" id="3.40.350.10">
    <property type="entry name" value="Creatinase/prolidase N-terminal domain"/>
    <property type="match status" value="1"/>
</dbReference>
<dbReference type="SMART" id="SM01285">
    <property type="entry name" value="FACT-Spt16_Nlob"/>
    <property type="match status" value="1"/>
</dbReference>
<comment type="caution">
    <text evidence="13">The sequence shown here is derived from an EMBL/GenBank/DDBJ whole genome shotgun (WGS) entry which is preliminary data.</text>
</comment>
<evidence type="ECO:0000259" key="12">
    <source>
        <dbReference type="PROSITE" id="PS50076"/>
    </source>
</evidence>
<name>A0AAW1QV82_9CHLO</name>
<dbReference type="InterPro" id="IPR013953">
    <property type="entry name" value="FACT_SPT16_M"/>
</dbReference>
<evidence type="ECO:0000256" key="4">
    <source>
        <dbReference type="ARBA" id="ARBA00022763"/>
    </source>
</evidence>
<keyword evidence="3 10" id="KW-0235">DNA replication</keyword>
<feature type="region of interest" description="Disordered" evidence="11">
    <location>
        <begin position="928"/>
        <end position="1052"/>
    </location>
</feature>
<feature type="region of interest" description="Disordered" evidence="11">
    <location>
        <begin position="1623"/>
        <end position="1669"/>
    </location>
</feature>
<sequence>MADGVKLDADLFCTRLKKFYDMWQGGGDAWGADQQANAVAILVGLPRNELHYSKATALQLWLFAYELTDTVLLFTKDALHILTSVKKAALLQALEEPCTARVSVALRLHARQKGEDGRTQTHALLDAVRVSADDPVLGVLPKDKWEGKLAEVWAEALAGSGLPTANIAPGLGEVFATKDATEVTYVKKAAFLAGSALQKFFVQELERIIDEEKKVRHAKFTAKLEEVIADPTKLGIKLRADNVDIAYPPIVQSGGVYDLRASAQSDDRHLQYDVITASIGARYSMYCANVARTYVIDPSKEQEAQYKALLDAQAAAIAALVEGAPLSAAQAAATATLQEKGQQALAQRLPKSIGWGMGLEFRESQLQLTAKNAATVRPGMVFNVSLGVGGLEREPSGEGRATQYALLVADTVVVAAGGAAPEVATALANKGWTDAAYYFKEEGEGEEEEEDAAPAREALRYDANGAMKKAALRGETEAARAADSERRKQKENQEDLLRRVNDATLAALTAARGGGGDGGRSGRRISDLCAYKAPADVPHARDLAVQVDQRSEAVLAPIYGVMVPFHVLTVKGATYSADGDHAIIRLKFNFGPSWEPGARHPAAIMLKELSYRSSDTRHAAKVVQEIKVLRSSVSQREKEKAERATLVVQDRLVKAKGRMYTLPDVWIRPPFGGKGRKVTGQLEAHANGFRYTSPKGEQLDIMYRNIKHAFFQPAEGEMVTLVHFHLINPIMVGKKKTNDVQFYTEVMEAVQAVEAGRRNMYDPDEIEEEQRERELRNKINKQFNSFVKRVQQDVWERDFGDMELEFEIPFRELGFSGVPHRTASNVMPTVNCLVELLEMPFTVITMAEVNIVNLERVGFNLRNFDMTIVFKDLTRDVVRIDAIPSTSLDTIRDWMSSINIKFYESKINLNWKPILKAIIEDPEGFVEDGGWSFLDQEGDSDAEGEEDESEGDGEFKPESDEEEEDEDESSGGGSSDESLVDSDEDADADEEEEAEDDEEAGLSWEELEQEAIREDRRNAHGDEDEEEDRGKRKKGGVGGGGAQDGYTGQTAVGQLPNDAMAYFSGWPNPCVQQNASSGKICTRLSKGGPNNATYMSGFTYVLQGHPISAETNLQQAGSNDLLVTVDGKPLVHDPQLNDQNFTFQGTPNVQLQWFLRGNNQLPSVTVASGKIVHKVFMTASTPDRPAQLGRSDNTPKASGRLEPRAAQDPVAVGFGGRKFDIRGLDSGSYYCLLTSATQQLAAKVYKAGPADNQTLYIVGLGFRYQEHNVSVETSDDGLSMNVTVDGKAQQMDLNTHEMSATYAGKDGGQMTLLWQQYRPLLGETSELSTDMLQVTAWLAPLSPEGAAQKVPAFLSVEAILLQKAKAAEFQGMLGETYDRLLAGDAIMDPTNPLHLPDDHKWHGIGNESHYKMGGYFDTDHTFNLFGGDGPSQLAIQLRRSKHLPIPAGLAAAWGAGGAGGGVGGGSVDLQASRDAEAAARALDAGQRAASGSTPVAASTQAAPVVAAAGSARLGSWAPDARFIAVTAGLLAAKAEAKRAARNKRRETAKWLNSFTKGNFDLYTATVADKRSRSSRQRRRQGAVEADAAPLHVNHALWEFVFNQQRSSESRRRSRRTWKRYERCKAEEAASGGSSERSGNWARAGSQDKPPGAESSARPRRPGGSSWRSGGFGGGAFGGFGFASFADMDHEAFVDLDGAEAFFFYDSDPDPDPKPRRGRSARWTWAEFDVGDGGGARTYAEFDLGSGRRRGRSAFGGGQSTWGKGFKGEFGSEEAEAGGSSREDRPSGKVAASLRALGLEAGLGLGSLTGDLLRAAWKTKAMENHPDRHPEQAKPAAEARFRQAHEAYLLLQGRLAQ</sequence>
<feature type="compositionally biased region" description="Basic and acidic residues" evidence="11">
    <location>
        <begin position="1010"/>
        <end position="1021"/>
    </location>
</feature>
<comment type="subunit">
    <text evidence="10">Component of the FACT complex.</text>
</comment>
<dbReference type="InterPro" id="IPR036869">
    <property type="entry name" value="J_dom_sf"/>
</dbReference>
<dbReference type="Pfam" id="PF14826">
    <property type="entry name" value="FACT-Spt16_Nlob"/>
    <property type="match status" value="1"/>
</dbReference>
<evidence type="ECO:0000256" key="7">
    <source>
        <dbReference type="ARBA" id="ARBA00023163"/>
    </source>
</evidence>
<evidence type="ECO:0000256" key="9">
    <source>
        <dbReference type="ARBA" id="ARBA00023242"/>
    </source>
</evidence>
<protein>
    <recommendedName>
        <fullName evidence="10">FACT complex subunit</fullName>
    </recommendedName>
</protein>
<keyword evidence="8 10" id="KW-0234">DNA repair</keyword>
<dbReference type="FunFam" id="2.30.29.30:FF:000017">
    <property type="entry name" value="FACT complex subunit SPT16"/>
    <property type="match status" value="1"/>
</dbReference>
<feature type="compositionally biased region" description="Acidic residues" evidence="11">
    <location>
        <begin position="959"/>
        <end position="969"/>
    </location>
</feature>
<dbReference type="Gene3D" id="2.30.29.150">
    <property type="match status" value="1"/>
</dbReference>
<feature type="region of interest" description="Disordered" evidence="11">
    <location>
        <begin position="1749"/>
        <end position="1786"/>
    </location>
</feature>
<dbReference type="InterPro" id="IPR011993">
    <property type="entry name" value="PH-like_dom_sf"/>
</dbReference>
<dbReference type="InterPro" id="IPR000994">
    <property type="entry name" value="Pept_M24"/>
</dbReference>
<organism evidence="13 14">
    <name type="scientific">Elliptochloris bilobata</name>
    <dbReference type="NCBI Taxonomy" id="381761"/>
    <lineage>
        <taxon>Eukaryota</taxon>
        <taxon>Viridiplantae</taxon>
        <taxon>Chlorophyta</taxon>
        <taxon>core chlorophytes</taxon>
        <taxon>Trebouxiophyceae</taxon>
        <taxon>Trebouxiophyceae incertae sedis</taxon>
        <taxon>Elliptochloris clade</taxon>
        <taxon>Elliptochloris</taxon>
    </lineage>
</organism>
<dbReference type="GO" id="GO:0006281">
    <property type="term" value="P:DNA repair"/>
    <property type="evidence" value="ECO:0007669"/>
    <property type="project" value="UniProtKB-UniRule"/>
</dbReference>
<dbReference type="Pfam" id="PF08512">
    <property type="entry name" value="Rttp106-like_middle"/>
    <property type="match status" value="1"/>
</dbReference>
<evidence type="ECO:0000256" key="6">
    <source>
        <dbReference type="ARBA" id="ARBA00023054"/>
    </source>
</evidence>
<evidence type="ECO:0000256" key="1">
    <source>
        <dbReference type="ARBA" id="ARBA00010779"/>
    </source>
</evidence>
<proteinExistence type="inferred from homology"/>
<keyword evidence="5 10" id="KW-0805">Transcription regulation</keyword>
<accession>A0AAW1QV82</accession>
<dbReference type="SMART" id="SM01286">
    <property type="entry name" value="SPT16"/>
    <property type="match status" value="1"/>
</dbReference>
<dbReference type="FunFam" id="2.30.29.150:FF:000004">
    <property type="entry name" value="FACT complex subunit SPT16"/>
    <property type="match status" value="1"/>
</dbReference>
<dbReference type="PANTHER" id="PTHR13980">
    <property type="entry name" value="CDC68 RELATED"/>
    <property type="match status" value="1"/>
</dbReference>
<keyword evidence="4 10" id="KW-0227">DNA damage</keyword>
<feature type="region of interest" description="Disordered" evidence="11">
    <location>
        <begin position="1182"/>
        <end position="1205"/>
    </location>
</feature>
<reference evidence="13 14" key="1">
    <citation type="journal article" date="2024" name="Nat. Commun.">
        <title>Phylogenomics reveals the evolutionary origins of lichenization in chlorophyte algae.</title>
        <authorList>
            <person name="Puginier C."/>
            <person name="Libourel C."/>
            <person name="Otte J."/>
            <person name="Skaloud P."/>
            <person name="Haon M."/>
            <person name="Grisel S."/>
            <person name="Petersen M."/>
            <person name="Berrin J.G."/>
            <person name="Delaux P.M."/>
            <person name="Dal Grande F."/>
            <person name="Keller J."/>
        </authorList>
    </citation>
    <scope>NUCLEOTIDE SEQUENCE [LARGE SCALE GENOMIC DNA]</scope>
    <source>
        <strain evidence="13 14">SAG 245.80</strain>
    </source>
</reference>
<dbReference type="InterPro" id="IPR029149">
    <property type="entry name" value="Creatin/AminoP/Spt16_N"/>
</dbReference>
<feature type="compositionally biased region" description="Low complexity" evidence="11">
    <location>
        <begin position="1628"/>
        <end position="1638"/>
    </location>
</feature>
<dbReference type="Pfam" id="PF00557">
    <property type="entry name" value="Peptidase_M24"/>
    <property type="match status" value="1"/>
</dbReference>
<feature type="region of interest" description="Disordered" evidence="11">
    <location>
        <begin position="477"/>
        <end position="496"/>
    </location>
</feature>
<dbReference type="InterPro" id="IPR029148">
    <property type="entry name" value="FACT-SPT16_Nlobe"/>
</dbReference>